<dbReference type="EMBL" id="JBIMPM010000079">
    <property type="protein sequence ID" value="MFH5255980.1"/>
    <property type="molecule type" value="Genomic_DNA"/>
</dbReference>
<gene>
    <name evidence="1" type="ORF">ACGTRS_32585</name>
</gene>
<evidence type="ECO:0000313" key="2">
    <source>
        <dbReference type="Proteomes" id="UP001609186"/>
    </source>
</evidence>
<reference evidence="1 2" key="1">
    <citation type="submission" date="2024-10" db="EMBL/GenBank/DDBJ databases">
        <title>Burkholderia semiarida in Mexico.</title>
        <authorList>
            <person name="Estrada P."/>
        </authorList>
    </citation>
    <scope>NUCLEOTIDE SEQUENCE [LARGE SCALE GENOMIC DNA]</scope>
    <source>
        <strain evidence="1 2">CLM7-1</strain>
    </source>
</reference>
<accession>A0ABW7LEM2</accession>
<name>A0ABW7LEM2_9BURK</name>
<sequence length="105" mass="11466">GVTESSPGMSAMMYLYNPDNFPGIDAWRENPPSDENMPADHNSTLLNVFDLVIDGVPYVWLRPALVLQSGIPFSCRIGFGTIVGNRSNWSKQPAQSGLQISCYGS</sequence>
<comment type="caution">
    <text evidence="1">The sequence shown here is derived from an EMBL/GenBank/DDBJ whole genome shotgun (WGS) entry which is preliminary data.</text>
</comment>
<organism evidence="1 2">
    <name type="scientific">Burkholderia semiarida</name>
    <dbReference type="NCBI Taxonomy" id="2843303"/>
    <lineage>
        <taxon>Bacteria</taxon>
        <taxon>Pseudomonadati</taxon>
        <taxon>Pseudomonadota</taxon>
        <taxon>Betaproteobacteria</taxon>
        <taxon>Burkholderiales</taxon>
        <taxon>Burkholderiaceae</taxon>
        <taxon>Burkholderia</taxon>
        <taxon>Burkholderia cepacia complex</taxon>
    </lineage>
</organism>
<feature type="non-terminal residue" evidence="1">
    <location>
        <position position="1"/>
    </location>
</feature>
<protein>
    <submittedName>
        <fullName evidence="1">Uncharacterized protein</fullName>
    </submittedName>
</protein>
<dbReference type="RefSeq" id="WP_395131837.1">
    <property type="nucleotide sequence ID" value="NZ_JBIMPM010000079.1"/>
</dbReference>
<evidence type="ECO:0000313" key="1">
    <source>
        <dbReference type="EMBL" id="MFH5255980.1"/>
    </source>
</evidence>
<proteinExistence type="predicted"/>
<dbReference type="Proteomes" id="UP001609186">
    <property type="component" value="Unassembled WGS sequence"/>
</dbReference>
<keyword evidence="2" id="KW-1185">Reference proteome</keyword>